<reference evidence="1" key="1">
    <citation type="journal article" date="2019" name="Sci. Rep.">
        <title>Draft genome of Tanacetum cinerariifolium, the natural source of mosquito coil.</title>
        <authorList>
            <person name="Yamashiro T."/>
            <person name="Shiraishi A."/>
            <person name="Satake H."/>
            <person name="Nakayama K."/>
        </authorList>
    </citation>
    <scope>NUCLEOTIDE SEQUENCE</scope>
</reference>
<keyword evidence="1" id="KW-0548">Nucleotidyltransferase</keyword>
<protein>
    <submittedName>
        <fullName evidence="1">Reverse transcriptase domain-containing protein</fullName>
    </submittedName>
</protein>
<dbReference type="Gene3D" id="2.40.70.10">
    <property type="entry name" value="Acid Proteases"/>
    <property type="match status" value="1"/>
</dbReference>
<dbReference type="GO" id="GO:0003964">
    <property type="term" value="F:RNA-directed DNA polymerase activity"/>
    <property type="evidence" value="ECO:0007669"/>
    <property type="project" value="UniProtKB-KW"/>
</dbReference>
<comment type="caution">
    <text evidence="1">The sequence shown here is derived from an EMBL/GenBank/DDBJ whole genome shotgun (WGS) entry which is preliminary data.</text>
</comment>
<feature type="non-terminal residue" evidence="1">
    <location>
        <position position="1"/>
    </location>
</feature>
<keyword evidence="1" id="KW-0808">Transferase</keyword>
<sequence length="71" mass="8108">WNKLSLLDLTSTHMTLELATRSFTYPAGIAEDVFVQVGKFTFQTDFVVIDYDVDPRVPFILGRPFLKKARA</sequence>
<dbReference type="AlphaFoldDB" id="A0A699TTT0"/>
<proteinExistence type="predicted"/>
<dbReference type="InterPro" id="IPR021109">
    <property type="entry name" value="Peptidase_aspartic_dom_sf"/>
</dbReference>
<dbReference type="PANTHER" id="PTHR33067">
    <property type="entry name" value="RNA-DIRECTED DNA POLYMERASE-RELATED"/>
    <property type="match status" value="1"/>
</dbReference>
<evidence type="ECO:0000313" key="1">
    <source>
        <dbReference type="EMBL" id="GFD12488.1"/>
    </source>
</evidence>
<keyword evidence="1" id="KW-0695">RNA-directed DNA polymerase</keyword>
<gene>
    <name evidence="1" type="ORF">Tci_884457</name>
</gene>
<name>A0A699TTT0_TANCI</name>
<dbReference type="CDD" id="cd00303">
    <property type="entry name" value="retropepsin_like"/>
    <property type="match status" value="1"/>
</dbReference>
<organism evidence="1">
    <name type="scientific">Tanacetum cinerariifolium</name>
    <name type="common">Dalmatian daisy</name>
    <name type="synonym">Chrysanthemum cinerariifolium</name>
    <dbReference type="NCBI Taxonomy" id="118510"/>
    <lineage>
        <taxon>Eukaryota</taxon>
        <taxon>Viridiplantae</taxon>
        <taxon>Streptophyta</taxon>
        <taxon>Embryophyta</taxon>
        <taxon>Tracheophyta</taxon>
        <taxon>Spermatophyta</taxon>
        <taxon>Magnoliopsida</taxon>
        <taxon>eudicotyledons</taxon>
        <taxon>Gunneridae</taxon>
        <taxon>Pentapetalae</taxon>
        <taxon>asterids</taxon>
        <taxon>campanulids</taxon>
        <taxon>Asterales</taxon>
        <taxon>Asteraceae</taxon>
        <taxon>Asteroideae</taxon>
        <taxon>Anthemideae</taxon>
        <taxon>Anthemidinae</taxon>
        <taxon>Tanacetum</taxon>
    </lineage>
</organism>
<dbReference type="EMBL" id="BKCJ011265931">
    <property type="protein sequence ID" value="GFD12488.1"/>
    <property type="molecule type" value="Genomic_DNA"/>
</dbReference>
<dbReference type="PANTHER" id="PTHR33067:SF9">
    <property type="entry name" value="RNA-DIRECTED DNA POLYMERASE"/>
    <property type="match status" value="1"/>
</dbReference>
<accession>A0A699TTT0</accession>